<feature type="compositionally biased region" description="Polar residues" evidence="7">
    <location>
        <begin position="1083"/>
        <end position="1095"/>
    </location>
</feature>
<comment type="catalytic activity">
    <reaction evidence="5 6">
        <text>Release of N-terminal amino acids, preferentially methionine, from peptides and arylamides.</text>
        <dbReference type="EC" id="3.4.11.18"/>
    </reaction>
</comment>
<dbReference type="PRINTS" id="PR00599">
    <property type="entry name" value="MAPEPTIDASE"/>
</dbReference>
<evidence type="ECO:0000256" key="1">
    <source>
        <dbReference type="ARBA" id="ARBA00022438"/>
    </source>
</evidence>
<comment type="function">
    <text evidence="6">Cotranslationally removes the N-terminal methionine from nascent proteins. The N-terminal methionine is often cleaved when the second residue in the primary sequence is small and uncharged (Met-Ala-, Cys, Gly, Pro, Ser, Thr, or Val).</text>
</comment>
<comment type="cofactor">
    <cofactor evidence="5">
        <name>Co(2+)</name>
        <dbReference type="ChEBI" id="CHEBI:48828"/>
    </cofactor>
    <cofactor evidence="5">
        <name>Zn(2+)</name>
        <dbReference type="ChEBI" id="CHEBI:29105"/>
    </cofactor>
    <cofactor evidence="5">
        <name>Mn(2+)</name>
        <dbReference type="ChEBI" id="CHEBI:29035"/>
    </cofactor>
    <cofactor evidence="5">
        <name>Fe(2+)</name>
        <dbReference type="ChEBI" id="CHEBI:29033"/>
    </cofactor>
    <text evidence="5">Binds 2 divalent metal cations per subunit. Has a high-affinity and a low affinity metal-binding site. The true nature of the physiological cofactor is under debate. The enzyme is active with cobalt, zinc, manganese or divalent iron ions. Most likely, methionine aminopeptidases function as mononuclear Fe(2+)-metalloproteases under physiological conditions, and the catalytically relevant metal-binding site has been assigned to the histidine-containing high-affinity site.</text>
</comment>
<dbReference type="Pfam" id="PF00557">
    <property type="entry name" value="Peptidase_M24"/>
    <property type="match status" value="1"/>
</dbReference>
<dbReference type="Gene3D" id="3.90.230.10">
    <property type="entry name" value="Creatinase/methionine aminopeptidase superfamily"/>
    <property type="match status" value="1"/>
</dbReference>
<keyword evidence="2 5" id="KW-0645">Protease</keyword>
<reference evidence="10" key="1">
    <citation type="journal article" date="2023" name="Proc. Natl. Acad. Sci. U.S.A.">
        <title>Genomic and structural basis for evolution of tropane alkaloid biosynthesis.</title>
        <authorList>
            <person name="Wanga Y.-J."/>
            <person name="Taina T."/>
            <person name="Yua J.-Y."/>
            <person name="Lia J."/>
            <person name="Xua B."/>
            <person name="Chenc J."/>
            <person name="D'Auriad J.C."/>
            <person name="Huanga J.-P."/>
            <person name="Huanga S.-X."/>
        </authorList>
    </citation>
    <scope>NUCLEOTIDE SEQUENCE [LARGE SCALE GENOMIC DNA]</scope>
    <source>
        <strain evidence="10">cv. KIB-2019</strain>
    </source>
</reference>
<organism evidence="9 10">
    <name type="scientific">Anisodus acutangulus</name>
    <dbReference type="NCBI Taxonomy" id="402998"/>
    <lineage>
        <taxon>Eukaryota</taxon>
        <taxon>Viridiplantae</taxon>
        <taxon>Streptophyta</taxon>
        <taxon>Embryophyta</taxon>
        <taxon>Tracheophyta</taxon>
        <taxon>Spermatophyta</taxon>
        <taxon>Magnoliopsida</taxon>
        <taxon>eudicotyledons</taxon>
        <taxon>Gunneridae</taxon>
        <taxon>Pentapetalae</taxon>
        <taxon>asterids</taxon>
        <taxon>lamiids</taxon>
        <taxon>Solanales</taxon>
        <taxon>Solanaceae</taxon>
        <taxon>Solanoideae</taxon>
        <taxon>Hyoscyameae</taxon>
        <taxon>Anisodus</taxon>
    </lineage>
</organism>
<feature type="region of interest" description="Disordered" evidence="7">
    <location>
        <begin position="65"/>
        <end position="109"/>
    </location>
</feature>
<feature type="compositionally biased region" description="Low complexity" evidence="7">
    <location>
        <begin position="486"/>
        <end position="496"/>
    </location>
</feature>
<keyword evidence="10" id="KW-1185">Reference proteome</keyword>
<dbReference type="EMBL" id="JAJAGQ010000013">
    <property type="protein sequence ID" value="KAJ8546147.1"/>
    <property type="molecule type" value="Genomic_DNA"/>
</dbReference>
<evidence type="ECO:0000313" key="9">
    <source>
        <dbReference type="EMBL" id="KAJ8546147.1"/>
    </source>
</evidence>
<evidence type="ECO:0000256" key="6">
    <source>
        <dbReference type="RuleBase" id="RU003653"/>
    </source>
</evidence>
<dbReference type="SUPFAM" id="SSF52151">
    <property type="entry name" value="FabD/lysophospholipase-like"/>
    <property type="match status" value="1"/>
</dbReference>
<comment type="caution">
    <text evidence="5">Lacks conserved residue(s) required for the propagation of feature annotation.</text>
</comment>
<evidence type="ECO:0000256" key="3">
    <source>
        <dbReference type="ARBA" id="ARBA00022723"/>
    </source>
</evidence>
<keyword evidence="4 5" id="KW-0378">Hydrolase</keyword>
<dbReference type="PROSITE" id="PS00680">
    <property type="entry name" value="MAP_1"/>
    <property type="match status" value="1"/>
</dbReference>
<dbReference type="Pfam" id="PF10607">
    <property type="entry name" value="CTLH"/>
    <property type="match status" value="1"/>
</dbReference>
<dbReference type="GO" id="GO:0046872">
    <property type="term" value="F:metal ion binding"/>
    <property type="evidence" value="ECO:0007669"/>
    <property type="project" value="UniProtKB-UniRule"/>
</dbReference>
<dbReference type="InterPro" id="IPR002467">
    <property type="entry name" value="Pept_M24A_MAP1"/>
</dbReference>
<dbReference type="GO" id="GO:0004239">
    <property type="term" value="F:initiator methionyl aminopeptidase activity"/>
    <property type="evidence" value="ECO:0007669"/>
    <property type="project" value="UniProtKB-UniRule"/>
</dbReference>
<dbReference type="CDD" id="cd01086">
    <property type="entry name" value="MetAP1"/>
    <property type="match status" value="1"/>
</dbReference>
<comment type="similarity">
    <text evidence="5">Belongs to the peptidase M24A family. Methionine aminopeptidase type 1 subfamily.</text>
</comment>
<dbReference type="AlphaFoldDB" id="A0A9Q1LWM6"/>
<evidence type="ECO:0000256" key="5">
    <source>
        <dbReference type="HAMAP-Rule" id="MF_03174"/>
    </source>
</evidence>
<evidence type="ECO:0000313" key="10">
    <source>
        <dbReference type="Proteomes" id="UP001152561"/>
    </source>
</evidence>
<dbReference type="PROSITE" id="PS50897">
    <property type="entry name" value="CTLH"/>
    <property type="match status" value="2"/>
</dbReference>
<feature type="binding site" evidence="5">
    <location>
        <position position="209"/>
    </location>
    <ligand>
        <name>a divalent metal cation</name>
        <dbReference type="ChEBI" id="CHEBI:60240"/>
        <label>2</label>
        <note>catalytic</note>
    </ligand>
</feature>
<dbReference type="InterPro" id="IPR024964">
    <property type="entry name" value="CTLH/CRA"/>
</dbReference>
<comment type="caution">
    <text evidence="9">The sequence shown here is derived from an EMBL/GenBank/DDBJ whole genome shotgun (WGS) entry which is preliminary data.</text>
</comment>
<feature type="binding site" evidence="5">
    <location>
        <position position="304"/>
    </location>
    <ligand>
        <name>a divalent metal cation</name>
        <dbReference type="ChEBI" id="CHEBI:60240"/>
        <label>2</label>
        <note>catalytic</note>
    </ligand>
</feature>
<feature type="binding site" evidence="5">
    <location>
        <position position="279"/>
    </location>
    <ligand>
        <name>substrate</name>
    </ligand>
</feature>
<dbReference type="InterPro" id="IPR016035">
    <property type="entry name" value="Acyl_Trfase/lysoPLipase"/>
</dbReference>
<dbReference type="InterPro" id="IPR036005">
    <property type="entry name" value="Creatinase/aminopeptidase-like"/>
</dbReference>
<feature type="region of interest" description="Disordered" evidence="7">
    <location>
        <begin position="1081"/>
        <end position="1110"/>
    </location>
</feature>
<feature type="binding site" evidence="5">
    <location>
        <position position="198"/>
    </location>
    <ligand>
        <name>a divalent metal cation</name>
        <dbReference type="ChEBI" id="CHEBI:60240"/>
        <label>1</label>
    </ligand>
</feature>
<feature type="binding site" evidence="5">
    <location>
        <position position="272"/>
    </location>
    <ligand>
        <name>a divalent metal cation</name>
        <dbReference type="ChEBI" id="CHEBI:60240"/>
        <label>2</label>
        <note>catalytic</note>
    </ligand>
</feature>
<dbReference type="HAMAP" id="MF_01974">
    <property type="entry name" value="MetAP_1"/>
    <property type="match status" value="1"/>
</dbReference>
<dbReference type="PANTHER" id="PTHR43330:SF8">
    <property type="entry name" value="METHIONINE AMINOPEPTIDASE 1D, MITOCHONDRIAL"/>
    <property type="match status" value="1"/>
</dbReference>
<dbReference type="SUPFAM" id="SSF55920">
    <property type="entry name" value="Creatinase/aminopeptidase"/>
    <property type="match status" value="1"/>
</dbReference>
<evidence type="ECO:0000259" key="8">
    <source>
        <dbReference type="PROSITE" id="PS50897"/>
    </source>
</evidence>
<dbReference type="Proteomes" id="UP001152561">
    <property type="component" value="Unassembled WGS sequence"/>
</dbReference>
<gene>
    <name evidence="9" type="ORF">K7X08_018730</name>
</gene>
<protein>
    <recommendedName>
        <fullName evidence="6">Methionine aminopeptidase</fullName>
        <ecNumber evidence="6">3.4.11.18</ecNumber>
    </recommendedName>
</protein>
<evidence type="ECO:0000256" key="2">
    <source>
        <dbReference type="ARBA" id="ARBA00022670"/>
    </source>
</evidence>
<dbReference type="GO" id="GO:0070006">
    <property type="term" value="F:metalloaminopeptidase activity"/>
    <property type="evidence" value="ECO:0007669"/>
    <property type="project" value="UniProtKB-UniRule"/>
</dbReference>
<evidence type="ECO:0000256" key="7">
    <source>
        <dbReference type="SAM" id="MobiDB-lite"/>
    </source>
</evidence>
<name>A0A9Q1LWM6_9SOLA</name>
<dbReference type="EC" id="3.4.11.18" evidence="6"/>
<dbReference type="InterPro" id="IPR000994">
    <property type="entry name" value="Pept_M24"/>
</dbReference>
<dbReference type="OrthoDB" id="2415936at2759"/>
<dbReference type="SMART" id="SM00668">
    <property type="entry name" value="CTLH"/>
    <property type="match status" value="2"/>
</dbReference>
<dbReference type="NCBIfam" id="TIGR00500">
    <property type="entry name" value="met_pdase_I"/>
    <property type="match status" value="1"/>
</dbReference>
<proteinExistence type="inferred from homology"/>
<dbReference type="PANTHER" id="PTHR43330">
    <property type="entry name" value="METHIONINE AMINOPEPTIDASE"/>
    <property type="match status" value="1"/>
</dbReference>
<accession>A0A9Q1LWM6</accession>
<feature type="binding site" evidence="5">
    <location>
        <position position="181"/>
    </location>
    <ligand>
        <name>substrate</name>
    </ligand>
</feature>
<feature type="binding site" evidence="5">
    <location>
        <position position="209"/>
    </location>
    <ligand>
        <name>a divalent metal cation</name>
        <dbReference type="ChEBI" id="CHEBI:60240"/>
        <label>1</label>
    </ligand>
</feature>
<sequence length="1152" mass="128217">MVAICSIQPRFISTFLGDCRFSHPSHPLHRLFHCNPGNKHVSMQCSRTFSGLTDLLFNRGNVDELPNTNRKRLRPGQISPPRPVPEQILRPPYVKSRKPPGIGSGSEVHERKGIEKMRASGRLAAQVLQYAGTLVKPGIMTDEIDQAVHQMIIDNGAYPSPLGYGGFPKSVCTSVNECICHGIPDSRPLEDGDIINIDVTVYLNGYHGDTSATFFVGNVDEEAKNLVQVTKECLDKALSICAPGVEFNKIGKTIHDLADKHRYGVVEQFVGHGVGRAFHSDPVILHYRNNERGRMVLNQTFTIEPMLTMGSINGLIWDDDWTVVTEDDLDPSLDALLSDICISTSSAPVYFPAYFFKTKDCHGNDREFNLIDGGIPANNPDDNLSKYASSSDKATKECMDELVNIGNDILQQPISRMNLDSCKYEAVENEGTNEQALIRTVSFSPMDSIPVNWEALDSLIIDFVKSENLIEDSVSPSTSPSPSPSPSSSTSSSSSSSYQSRLLIRQIRRSVECGDIDAAIDLLRVHAPFVLDDHRLLFCLQKQRFIELLRKGTAEDRESAINCLRESLAPCALDAYPEAYEEFKHILLALVYDEEDKSSPVMCEWSPRRRIDISGLLSSVLRAHLCAYDPLFAMSLRYLISIHKLFCFRQGVPSPISDLTQRLLLEDRDPPATPLESSYEAPPFDEVDIQALAHAVELTRQGAIDSLRFAKGDLYQAFQNELCRIRLDDPMFDELVHEYCVYRGFVNFSVVDSPGMQLSINDDQPESGHLSKNCSTEVGHGNTKLSGSGTSATQVIMEGSPESNTNLGSIQSTDIEERYPSETSHGDCSTSGTPQFEKVLQKNKCLRFGETNKRKRWRGRHENTEFVSGPTSERSREDLNASTTMLKYQQFSPKSCSLNMMKNREDKHELVLGLKELASRGMTEKVVEEINEMDSNFFVQNPALLFQLKQVEFLKLVGSGDHTQALRVACSFLGPLASNHPDLLKPLKETLLALLKPNEEAFNERLPLCALANTLQVAIGRRLGIEEPQLMKIIRATLYTHSEWFKLQMCKDRFEGLLRIDTLKEVGAKLIIDASRLDVDMSTDGSSQVTGSSNNRKPEDGSPTESSARDVGCDESAILKVMEFLALPRADAIHLLAQYNGNAETVIQQIFA</sequence>
<evidence type="ECO:0000256" key="4">
    <source>
        <dbReference type="ARBA" id="ARBA00022801"/>
    </source>
</evidence>
<keyword evidence="1 5" id="KW-0031">Aminopeptidase</keyword>
<feature type="domain" description="CTLH" evidence="8">
    <location>
        <begin position="907"/>
        <end position="964"/>
    </location>
</feature>
<dbReference type="InterPro" id="IPR006595">
    <property type="entry name" value="CTLH_C"/>
</dbReference>
<feature type="region of interest" description="Disordered" evidence="7">
    <location>
        <begin position="472"/>
        <end position="496"/>
    </location>
</feature>
<keyword evidence="3 5" id="KW-0479">Metal-binding</keyword>
<dbReference type="GO" id="GO:0006508">
    <property type="term" value="P:proteolysis"/>
    <property type="evidence" value="ECO:0007669"/>
    <property type="project" value="UniProtKB-KW"/>
</dbReference>
<dbReference type="InterPro" id="IPR001714">
    <property type="entry name" value="Pept_M24_MAP"/>
</dbReference>
<feature type="domain" description="CTLH" evidence="8">
    <location>
        <begin position="500"/>
        <end position="556"/>
    </location>
</feature>
<dbReference type="GO" id="GO:0009507">
    <property type="term" value="C:chloroplast"/>
    <property type="evidence" value="ECO:0007669"/>
    <property type="project" value="TreeGrafter"/>
</dbReference>